<dbReference type="Gene3D" id="3.40.960.10">
    <property type="entry name" value="VSR Endonuclease"/>
    <property type="match status" value="1"/>
</dbReference>
<dbReference type="Pfam" id="PF13087">
    <property type="entry name" value="AAA_12"/>
    <property type="match status" value="1"/>
</dbReference>
<evidence type="ECO:0000313" key="4">
    <source>
        <dbReference type="EMBL" id="AGT43780.1"/>
    </source>
</evidence>
<keyword evidence="4" id="KW-0378">Hydrolase</keyword>
<dbReference type="AlphaFoldDB" id="S5ZUB1"/>
<evidence type="ECO:0000313" key="5">
    <source>
        <dbReference type="Proteomes" id="UP000015620"/>
    </source>
</evidence>
<feature type="domain" description="DUF2726" evidence="1">
    <location>
        <begin position="767"/>
        <end position="854"/>
    </location>
</feature>
<dbReference type="PATRIC" id="fig|1291379.3.peg.1280"/>
<dbReference type="Pfam" id="PF13086">
    <property type="entry name" value="AAA_11"/>
    <property type="match status" value="1"/>
</dbReference>
<dbReference type="PANTHER" id="PTHR10887">
    <property type="entry name" value="DNA2/NAM7 HELICASE FAMILY"/>
    <property type="match status" value="1"/>
</dbReference>
<dbReference type="InterPro" id="IPR047187">
    <property type="entry name" value="SF1_C_Upf1"/>
</dbReference>
<dbReference type="Proteomes" id="UP000015620">
    <property type="component" value="Chromosome"/>
</dbReference>
<dbReference type="InterPro" id="IPR024402">
    <property type="entry name" value="DUF2726"/>
</dbReference>
<dbReference type="KEGG" id="tped:TPE_1285"/>
<dbReference type="EMBL" id="CP004120">
    <property type="protein sequence ID" value="AGT43780.1"/>
    <property type="molecule type" value="Genomic_DNA"/>
</dbReference>
<dbReference type="Pfam" id="PF10881">
    <property type="entry name" value="DUF2726"/>
    <property type="match status" value="1"/>
</dbReference>
<evidence type="ECO:0000259" key="3">
    <source>
        <dbReference type="Pfam" id="PF13087"/>
    </source>
</evidence>
<dbReference type="PANTHER" id="PTHR10887:SF495">
    <property type="entry name" value="HELICASE SENATAXIN ISOFORM X1-RELATED"/>
    <property type="match status" value="1"/>
</dbReference>
<keyword evidence="5" id="KW-1185">Reference proteome</keyword>
<dbReference type="InterPro" id="IPR045055">
    <property type="entry name" value="DNA2/NAM7-like"/>
</dbReference>
<reference evidence="4 5" key="1">
    <citation type="journal article" date="2013" name="PLoS ONE">
        <title>Genome-Wide Relatedness of Treponema pedis, from Gingiva and Necrotic Skin Lesions of Pigs, with the Human Oral Pathogen Treponema denticola.</title>
        <authorList>
            <person name="Svartstrom O."/>
            <person name="Mushtaq M."/>
            <person name="Pringle M."/>
            <person name="Segerman B."/>
        </authorList>
    </citation>
    <scope>NUCLEOTIDE SEQUENCE [LARGE SCALE GENOMIC DNA]</scope>
    <source>
        <strain evidence="4">T A4</strain>
    </source>
</reference>
<gene>
    <name evidence="4" type="ORF">TPE_1285</name>
</gene>
<protein>
    <submittedName>
        <fullName evidence="4">DNA helicase</fullName>
    </submittedName>
</protein>
<evidence type="ECO:0000259" key="2">
    <source>
        <dbReference type="Pfam" id="PF13086"/>
    </source>
</evidence>
<proteinExistence type="predicted"/>
<dbReference type="GO" id="GO:0004386">
    <property type="term" value="F:helicase activity"/>
    <property type="evidence" value="ECO:0007669"/>
    <property type="project" value="UniProtKB-KW"/>
</dbReference>
<dbReference type="CDD" id="cd18808">
    <property type="entry name" value="SF1_C_Upf1"/>
    <property type="match status" value="1"/>
</dbReference>
<dbReference type="SUPFAM" id="SSF52540">
    <property type="entry name" value="P-loop containing nucleoside triphosphate hydrolases"/>
    <property type="match status" value="1"/>
</dbReference>
<dbReference type="Gene3D" id="3.40.50.300">
    <property type="entry name" value="P-loop containing nucleotide triphosphate hydrolases"/>
    <property type="match status" value="3"/>
</dbReference>
<dbReference type="STRING" id="1291379.TPE_1285"/>
<feature type="domain" description="DNA2/NAM7 helicase helicase" evidence="2">
    <location>
        <begin position="132"/>
        <end position="485"/>
    </location>
</feature>
<dbReference type="InterPro" id="IPR041677">
    <property type="entry name" value="DNA2/NAM7_AAA_11"/>
</dbReference>
<dbReference type="HOGENOM" id="CLU_011256_0_0_12"/>
<keyword evidence="4" id="KW-0067">ATP-binding</keyword>
<organism evidence="4 5">
    <name type="scientific">Treponema pedis str. T A4</name>
    <dbReference type="NCBI Taxonomy" id="1291379"/>
    <lineage>
        <taxon>Bacteria</taxon>
        <taxon>Pseudomonadati</taxon>
        <taxon>Spirochaetota</taxon>
        <taxon>Spirochaetia</taxon>
        <taxon>Spirochaetales</taxon>
        <taxon>Treponemataceae</taxon>
        <taxon>Treponema</taxon>
    </lineage>
</organism>
<evidence type="ECO:0000259" key="1">
    <source>
        <dbReference type="Pfam" id="PF10881"/>
    </source>
</evidence>
<dbReference type="InterPro" id="IPR041679">
    <property type="entry name" value="DNA2/NAM7-like_C"/>
</dbReference>
<dbReference type="OrthoDB" id="9757917at2"/>
<name>S5ZUB1_9SPIR</name>
<dbReference type="InterPro" id="IPR027417">
    <property type="entry name" value="P-loop_NTPase"/>
</dbReference>
<sequence length="864" mass="100283">MDTSHSIIYMTDKNGKQDKTRQIKRIRFNETKNIYLITFENSERIFHYKPENVEIIGNALATEKQTGTVFEYLKNIASLSDMRNDFDEKILVKNYERVRLVNPDSALAFFLNPNGKKIKWNGIAHPIFPFGCNNSQYKAVTNALENSFSIIQWPPGTGKTQTILNIIANLLVWDKTVLVVSNNNSAIENVYEKLSSPKYNLGFIVAPLGKSDNISEFLEKQAEEYPSEIKSWTIEQDEAQMFDSLTKSFETLKGLFEYQEKEATLKQELDELETEYRHFSLSNVSENLFASKPLSALSSEEIMSLWQSIQFEIDRKDFLGFLFKLKIFFKFHIGSYKFWKIESSKLITTLKELYYKNRIQELKNEILEKEELKKKFNAERLYASSLDYLRYKINKRYGKNEKRKVFTDKDLDKTESGFYQEYPIVLSTTFSSRNCLPYFSQDFLFDYLIMDEASQVDVSTGALALSCAKNVVIVGDKKQLPNVVTTMDKKKAEQIFSEYKINPAYGFSNHSFLSSIEELIPDVPQTLLREHYRCHPKIINFCNQKLYDNQLLIMTSDKNEKDVLKVYKTNVGNHCRGHKNQRQVDVISKEILPSLANVTKDEIGIIAPYRDQTNLISKTIPDIQADTVHKFQGREKDIIIISTTDDEITDFADDENLLNVAVSRAKTNLCIVISGNEQPKDKNISDLISYIQYNNCEISESKVNSVFDYLYSQYTKKRFEYLSKIKKISKYDSENIMYKLICEILETEEFKNIGIIFEQPLKDIGNLNNLKNLNEEEKAYASKTWTHIDFLIYNKITNEPVLAIEVDGHKYHKKGTRQSERDILKNRIFEACNIPLLRLSTTGSGEREKILEKLKTIKLNSEEK</sequence>
<dbReference type="CDD" id="cd17934">
    <property type="entry name" value="DEXXQc_Upf1-like"/>
    <property type="match status" value="1"/>
</dbReference>
<accession>S5ZUB1</accession>
<keyword evidence="4" id="KW-0547">Nucleotide-binding</keyword>
<keyword evidence="4" id="KW-0347">Helicase</keyword>
<feature type="domain" description="DNA2/NAM7 helicase-like C-terminal" evidence="3">
    <location>
        <begin position="520"/>
        <end position="673"/>
    </location>
</feature>